<protein>
    <submittedName>
        <fullName evidence="6">Unannotated protein</fullName>
    </submittedName>
</protein>
<name>A0A6J7JCL1_9ZZZZ</name>
<dbReference type="EMBL" id="CAFBMK010000235">
    <property type="protein sequence ID" value="CAB4940092.1"/>
    <property type="molecule type" value="Genomic_DNA"/>
</dbReference>
<keyword evidence="2" id="KW-0456">Lyase</keyword>
<feature type="domain" description="DNA/pantothenate metabolism flavoprotein C-terminal" evidence="5">
    <location>
        <begin position="225"/>
        <end position="434"/>
    </location>
</feature>
<gene>
    <name evidence="6" type="ORF">UFOPK3564_02894</name>
</gene>
<proteinExistence type="inferred from homology"/>
<evidence type="ECO:0000256" key="3">
    <source>
        <dbReference type="SAM" id="MobiDB-lite"/>
    </source>
</evidence>
<organism evidence="6">
    <name type="scientific">freshwater metagenome</name>
    <dbReference type="NCBI Taxonomy" id="449393"/>
    <lineage>
        <taxon>unclassified sequences</taxon>
        <taxon>metagenomes</taxon>
        <taxon>ecological metagenomes</taxon>
    </lineage>
</organism>
<dbReference type="GO" id="GO:0004633">
    <property type="term" value="F:phosphopantothenoylcysteine decarboxylase activity"/>
    <property type="evidence" value="ECO:0007669"/>
    <property type="project" value="InterPro"/>
</dbReference>
<keyword evidence="1" id="KW-0210">Decarboxylase</keyword>
<dbReference type="GO" id="GO:0015941">
    <property type="term" value="P:pantothenate catabolic process"/>
    <property type="evidence" value="ECO:0007669"/>
    <property type="project" value="InterPro"/>
</dbReference>
<dbReference type="Gene3D" id="3.40.50.1950">
    <property type="entry name" value="Flavin prenyltransferase-like"/>
    <property type="match status" value="1"/>
</dbReference>
<dbReference type="PANTHER" id="PTHR14359">
    <property type="entry name" value="HOMO-OLIGOMERIC FLAVIN CONTAINING CYS DECARBOXYLASE FAMILY"/>
    <property type="match status" value="1"/>
</dbReference>
<dbReference type="Pfam" id="PF04127">
    <property type="entry name" value="DFP"/>
    <property type="match status" value="1"/>
</dbReference>
<dbReference type="AlphaFoldDB" id="A0A6J7JCL1"/>
<dbReference type="SUPFAM" id="SSF52507">
    <property type="entry name" value="Homo-oligomeric flavin-containing Cys decarboxylases, HFCD"/>
    <property type="match status" value="1"/>
</dbReference>
<evidence type="ECO:0000256" key="2">
    <source>
        <dbReference type="ARBA" id="ARBA00023239"/>
    </source>
</evidence>
<dbReference type="InterPro" id="IPR003382">
    <property type="entry name" value="Flavoprotein"/>
</dbReference>
<dbReference type="GO" id="GO:0015937">
    <property type="term" value="P:coenzyme A biosynthetic process"/>
    <property type="evidence" value="ECO:0007669"/>
    <property type="project" value="InterPro"/>
</dbReference>
<feature type="region of interest" description="Disordered" evidence="3">
    <location>
        <begin position="196"/>
        <end position="218"/>
    </location>
</feature>
<dbReference type="HAMAP" id="MF_02225">
    <property type="entry name" value="CoaBC"/>
    <property type="match status" value="1"/>
</dbReference>
<evidence type="ECO:0000259" key="4">
    <source>
        <dbReference type="Pfam" id="PF02441"/>
    </source>
</evidence>
<dbReference type="SUPFAM" id="SSF102645">
    <property type="entry name" value="CoaB-like"/>
    <property type="match status" value="1"/>
</dbReference>
<dbReference type="Gene3D" id="3.40.50.10300">
    <property type="entry name" value="CoaB-like"/>
    <property type="match status" value="1"/>
</dbReference>
<dbReference type="InterPro" id="IPR036551">
    <property type="entry name" value="Flavin_trans-like"/>
</dbReference>
<dbReference type="InterPro" id="IPR005252">
    <property type="entry name" value="CoaBC"/>
</dbReference>
<dbReference type="Pfam" id="PF02441">
    <property type="entry name" value="Flavoprotein"/>
    <property type="match status" value="1"/>
</dbReference>
<dbReference type="InterPro" id="IPR007085">
    <property type="entry name" value="DNA/pantothenate-metab_flavo_C"/>
</dbReference>
<dbReference type="PANTHER" id="PTHR14359:SF6">
    <property type="entry name" value="PHOSPHOPANTOTHENOYLCYSTEINE DECARBOXYLASE"/>
    <property type="match status" value="1"/>
</dbReference>
<dbReference type="GO" id="GO:0071513">
    <property type="term" value="C:phosphopantothenoylcysteine decarboxylase complex"/>
    <property type="evidence" value="ECO:0007669"/>
    <property type="project" value="TreeGrafter"/>
</dbReference>
<sequence length="440" mass="44895">MARLLLGVTGGIAAYKSILFVRLATKAGHQVRVVQTETSQRFVAPETFRAITGAPVLTDEFEPDPMRGAFPGDPQPTHAAISHLALVENADAYVIAPATANAIAGLATGRADSLVASAYLAADCPVLVAPAMNHRMWHHPATLRNVARLREDGAIVVDPGSGALASKGEHGDGRVAEPEELLAAVEAVLSGTAPSAAVPTGPLELGPGGASPSEGSLAPGTPQDLAGLHVLVSAGGTREPIDAVRFVGNRSSGRMGYAVAARAAARGARVTVVAANVGLPDPAGCTVVPVATAEELRAACAEAFGSTDVLVMAAAVADFRPVDPEAGKIKKQGRTGMTIELEATVDVLLELSARRRPGQTLVGFAAEHGDQAVAHAREKLTRKGLDAVVVNDVSQPGIAFDATDNAVTIVTAGGDRAVARAAKERIADAILDDVLVSRGG</sequence>
<evidence type="ECO:0000259" key="5">
    <source>
        <dbReference type="Pfam" id="PF04127"/>
    </source>
</evidence>
<evidence type="ECO:0000313" key="6">
    <source>
        <dbReference type="EMBL" id="CAB4940092.1"/>
    </source>
</evidence>
<dbReference type="GO" id="GO:0004632">
    <property type="term" value="F:phosphopantothenate--cysteine ligase activity"/>
    <property type="evidence" value="ECO:0007669"/>
    <property type="project" value="InterPro"/>
</dbReference>
<dbReference type="InterPro" id="IPR035929">
    <property type="entry name" value="CoaB-like_sf"/>
</dbReference>
<feature type="domain" description="Flavoprotein" evidence="4">
    <location>
        <begin position="3"/>
        <end position="185"/>
    </location>
</feature>
<evidence type="ECO:0000256" key="1">
    <source>
        <dbReference type="ARBA" id="ARBA00022793"/>
    </source>
</evidence>
<reference evidence="6" key="1">
    <citation type="submission" date="2020-05" db="EMBL/GenBank/DDBJ databases">
        <authorList>
            <person name="Chiriac C."/>
            <person name="Salcher M."/>
            <person name="Ghai R."/>
            <person name="Kavagutti S V."/>
        </authorList>
    </citation>
    <scope>NUCLEOTIDE SEQUENCE</scope>
</reference>
<accession>A0A6J7JCL1</accession>
<dbReference type="GO" id="GO:0010181">
    <property type="term" value="F:FMN binding"/>
    <property type="evidence" value="ECO:0007669"/>
    <property type="project" value="InterPro"/>
</dbReference>